<dbReference type="InterPro" id="IPR006162">
    <property type="entry name" value="Ppantetheine_attach_site"/>
</dbReference>
<accession>A0ABU2KXF7</accession>
<dbReference type="PROSITE" id="PS00012">
    <property type="entry name" value="PHOSPHOPANTETHEINE"/>
    <property type="match status" value="1"/>
</dbReference>
<keyword evidence="1" id="KW-0596">Phosphopantetheine</keyword>
<dbReference type="SUPFAM" id="SSF47336">
    <property type="entry name" value="ACP-like"/>
    <property type="match status" value="1"/>
</dbReference>
<dbReference type="InterPro" id="IPR036736">
    <property type="entry name" value="ACP-like_sf"/>
</dbReference>
<dbReference type="Proteomes" id="UP001183226">
    <property type="component" value="Unassembled WGS sequence"/>
</dbReference>
<reference evidence="5" key="1">
    <citation type="submission" date="2023-07" db="EMBL/GenBank/DDBJ databases">
        <title>30 novel species of actinomycetes from the DSMZ collection.</title>
        <authorList>
            <person name="Nouioui I."/>
        </authorList>
    </citation>
    <scope>NUCLEOTIDE SEQUENCE [LARGE SCALE GENOMIC DNA]</scope>
    <source>
        <strain evidence="5">DSM 45055</strain>
    </source>
</reference>
<organism evidence="4 5">
    <name type="scientific">Streptomonospora wellingtoniae</name>
    <dbReference type="NCBI Taxonomy" id="3075544"/>
    <lineage>
        <taxon>Bacteria</taxon>
        <taxon>Bacillati</taxon>
        <taxon>Actinomycetota</taxon>
        <taxon>Actinomycetes</taxon>
        <taxon>Streptosporangiales</taxon>
        <taxon>Nocardiopsidaceae</taxon>
        <taxon>Streptomonospora</taxon>
    </lineage>
</organism>
<feature type="domain" description="Carrier" evidence="3">
    <location>
        <begin position="1"/>
        <end position="77"/>
    </location>
</feature>
<sequence length="77" mass="8498">MSIEDLLRILRECAGAEEGVTIDESILDTDFDGLGYDSIALLEITSRIERDFDVRLDDESIDSGATPRNLHSLVNDG</sequence>
<dbReference type="Gene3D" id="1.10.1200.10">
    <property type="entry name" value="ACP-like"/>
    <property type="match status" value="1"/>
</dbReference>
<comment type="caution">
    <text evidence="4">The sequence shown here is derived from an EMBL/GenBank/DDBJ whole genome shotgun (WGS) entry which is preliminary data.</text>
</comment>
<evidence type="ECO:0000259" key="3">
    <source>
        <dbReference type="PROSITE" id="PS50075"/>
    </source>
</evidence>
<gene>
    <name evidence="4" type="ORF">RM446_17570</name>
</gene>
<dbReference type="RefSeq" id="WP_311546424.1">
    <property type="nucleotide sequence ID" value="NZ_JAVREK010000020.1"/>
</dbReference>
<evidence type="ECO:0000313" key="5">
    <source>
        <dbReference type="Proteomes" id="UP001183226"/>
    </source>
</evidence>
<name>A0ABU2KXF7_9ACTN</name>
<evidence type="ECO:0000313" key="4">
    <source>
        <dbReference type="EMBL" id="MDT0303930.1"/>
    </source>
</evidence>
<dbReference type="PROSITE" id="PS50075">
    <property type="entry name" value="CARRIER"/>
    <property type="match status" value="1"/>
</dbReference>
<protein>
    <submittedName>
        <fullName evidence="4">Acyl carrier protein</fullName>
    </submittedName>
</protein>
<dbReference type="EMBL" id="JAVREK010000020">
    <property type="protein sequence ID" value="MDT0303930.1"/>
    <property type="molecule type" value="Genomic_DNA"/>
</dbReference>
<keyword evidence="5" id="KW-1185">Reference proteome</keyword>
<keyword evidence="2" id="KW-0597">Phosphoprotein</keyword>
<dbReference type="InterPro" id="IPR009081">
    <property type="entry name" value="PP-bd_ACP"/>
</dbReference>
<dbReference type="Pfam" id="PF00550">
    <property type="entry name" value="PP-binding"/>
    <property type="match status" value="1"/>
</dbReference>
<evidence type="ECO:0000256" key="1">
    <source>
        <dbReference type="ARBA" id="ARBA00022450"/>
    </source>
</evidence>
<evidence type="ECO:0000256" key="2">
    <source>
        <dbReference type="ARBA" id="ARBA00022553"/>
    </source>
</evidence>
<proteinExistence type="predicted"/>